<dbReference type="VEuPathDB" id="FungiDB:MAPG_07594"/>
<reference evidence="3" key="1">
    <citation type="submission" date="2010-05" db="EMBL/GenBank/DDBJ databases">
        <title>The Genome Sequence of Magnaporthe poae strain ATCC 64411.</title>
        <authorList>
            <consortium name="The Broad Institute Genome Sequencing Platform"/>
            <consortium name="Broad Institute Genome Sequencing Center for Infectious Disease"/>
            <person name="Ma L.-J."/>
            <person name="Dead R."/>
            <person name="Young S."/>
            <person name="Zeng Q."/>
            <person name="Koehrsen M."/>
            <person name="Alvarado L."/>
            <person name="Berlin A."/>
            <person name="Chapman S.B."/>
            <person name="Chen Z."/>
            <person name="Freedman E."/>
            <person name="Gellesch M."/>
            <person name="Goldberg J."/>
            <person name="Griggs A."/>
            <person name="Gujja S."/>
            <person name="Heilman E.R."/>
            <person name="Heiman D."/>
            <person name="Hepburn T."/>
            <person name="Howarth C."/>
            <person name="Jen D."/>
            <person name="Larson L."/>
            <person name="Mehta T."/>
            <person name="Neiman D."/>
            <person name="Pearson M."/>
            <person name="Roberts A."/>
            <person name="Saif S."/>
            <person name="Shea T."/>
            <person name="Shenoy N."/>
            <person name="Sisk P."/>
            <person name="Stolte C."/>
            <person name="Sykes S."/>
            <person name="Walk T."/>
            <person name="White J."/>
            <person name="Yandava C."/>
            <person name="Haas B."/>
            <person name="Nusbaum C."/>
            <person name="Birren B."/>
        </authorList>
    </citation>
    <scope>NUCLEOTIDE SEQUENCE</scope>
    <source>
        <strain evidence="3">ATCC 64411</strain>
    </source>
</reference>
<dbReference type="OrthoDB" id="267397at2759"/>
<organism evidence="3">
    <name type="scientific">Magnaporthiopsis poae (strain ATCC 64411 / 73-15)</name>
    <name type="common">Kentucky bluegrass fungus</name>
    <name type="synonym">Magnaporthe poae</name>
    <dbReference type="NCBI Taxonomy" id="644358"/>
    <lineage>
        <taxon>Eukaryota</taxon>
        <taxon>Fungi</taxon>
        <taxon>Dikarya</taxon>
        <taxon>Ascomycota</taxon>
        <taxon>Pezizomycotina</taxon>
        <taxon>Sordariomycetes</taxon>
        <taxon>Sordariomycetidae</taxon>
        <taxon>Magnaporthales</taxon>
        <taxon>Magnaporthaceae</taxon>
        <taxon>Magnaporthiopsis</taxon>
    </lineage>
</organism>
<evidence type="ECO:0000256" key="1">
    <source>
        <dbReference type="SAM" id="MobiDB-lite"/>
    </source>
</evidence>
<name>A0A0H2UD70_MAGP6</name>
<dbReference type="InterPro" id="IPR000626">
    <property type="entry name" value="Ubiquitin-like_dom"/>
</dbReference>
<dbReference type="Pfam" id="PF00240">
    <property type="entry name" value="ubiquitin"/>
    <property type="match status" value="1"/>
</dbReference>
<dbReference type="GO" id="GO:0005829">
    <property type="term" value="C:cytosol"/>
    <property type="evidence" value="ECO:0007669"/>
    <property type="project" value="TreeGrafter"/>
</dbReference>
<proteinExistence type="predicted"/>
<dbReference type="Gene3D" id="3.10.20.90">
    <property type="entry name" value="Phosphatidylinositol 3-kinase Catalytic Subunit, Chain A, domain 1"/>
    <property type="match status" value="1"/>
</dbReference>
<evidence type="ECO:0000313" key="3">
    <source>
        <dbReference type="EMBL" id="KLU88609.1"/>
    </source>
</evidence>
<reference evidence="3" key="2">
    <citation type="submission" date="2011-03" db="EMBL/GenBank/DDBJ databases">
        <title>Annotation of Magnaporthe poae ATCC 64411.</title>
        <authorList>
            <person name="Ma L.-J."/>
            <person name="Dead R."/>
            <person name="Young S.K."/>
            <person name="Zeng Q."/>
            <person name="Gargeya S."/>
            <person name="Fitzgerald M."/>
            <person name="Haas B."/>
            <person name="Abouelleil A."/>
            <person name="Alvarado L."/>
            <person name="Arachchi H.M."/>
            <person name="Berlin A."/>
            <person name="Brown A."/>
            <person name="Chapman S.B."/>
            <person name="Chen Z."/>
            <person name="Dunbar C."/>
            <person name="Freedman E."/>
            <person name="Gearin G."/>
            <person name="Gellesch M."/>
            <person name="Goldberg J."/>
            <person name="Griggs A."/>
            <person name="Gujja S."/>
            <person name="Heiman D."/>
            <person name="Howarth C."/>
            <person name="Larson L."/>
            <person name="Lui A."/>
            <person name="MacDonald P.J.P."/>
            <person name="Mehta T."/>
            <person name="Montmayeur A."/>
            <person name="Murphy C."/>
            <person name="Neiman D."/>
            <person name="Pearson M."/>
            <person name="Priest M."/>
            <person name="Roberts A."/>
            <person name="Saif S."/>
            <person name="Shea T."/>
            <person name="Shenoy N."/>
            <person name="Sisk P."/>
            <person name="Stolte C."/>
            <person name="Sykes S."/>
            <person name="Yandava C."/>
            <person name="Wortman J."/>
            <person name="Nusbaum C."/>
            <person name="Birren B."/>
        </authorList>
    </citation>
    <scope>NUCLEOTIDE SEQUENCE</scope>
    <source>
        <strain evidence="3">ATCC 64411</strain>
    </source>
</reference>
<feature type="region of interest" description="Disordered" evidence="1">
    <location>
        <begin position="1"/>
        <end position="27"/>
    </location>
</feature>
<dbReference type="InterPro" id="IPR029071">
    <property type="entry name" value="Ubiquitin-like_domsf"/>
</dbReference>
<evidence type="ECO:0000259" key="2">
    <source>
        <dbReference type="PROSITE" id="PS50053"/>
    </source>
</evidence>
<sequence length="101" mass="10795">MADAPEETGDAQLSFKVKTSGDGSHNITMSESATVLDLKNKLAAEEFEDIPADRQRLIYSGRVMKNDDALSVYKIKTGNTIHLVKSAASNPSRPAQTSAAA</sequence>
<dbReference type="GO" id="GO:0031593">
    <property type="term" value="F:polyubiquitin modification-dependent protein binding"/>
    <property type="evidence" value="ECO:0007669"/>
    <property type="project" value="TreeGrafter"/>
</dbReference>
<feature type="domain" description="Ubiquitin-like" evidence="2">
    <location>
        <begin position="13"/>
        <end position="90"/>
    </location>
</feature>
<gene>
    <name evidence="3" type="ORF">MAPG_07594</name>
</gene>
<dbReference type="SMART" id="SM00213">
    <property type="entry name" value="UBQ"/>
    <property type="match status" value="1"/>
</dbReference>
<feature type="non-terminal residue" evidence="3">
    <location>
        <position position="101"/>
    </location>
</feature>
<accession>A0A0H2UD70</accession>
<dbReference type="SUPFAM" id="SSF54236">
    <property type="entry name" value="Ubiquitin-like"/>
    <property type="match status" value="1"/>
</dbReference>
<dbReference type="AlphaFoldDB" id="A0A0H2UD70"/>
<dbReference type="GO" id="GO:0006511">
    <property type="term" value="P:ubiquitin-dependent protein catabolic process"/>
    <property type="evidence" value="ECO:0007669"/>
    <property type="project" value="TreeGrafter"/>
</dbReference>
<dbReference type="InterPro" id="IPR015496">
    <property type="entry name" value="Ubiquilin"/>
</dbReference>
<dbReference type="EMBL" id="GL876971">
    <property type="protein sequence ID" value="KLU88609.1"/>
    <property type="molecule type" value="Genomic_DNA"/>
</dbReference>
<dbReference type="PANTHER" id="PTHR10677:SF3">
    <property type="entry name" value="FI07626P-RELATED"/>
    <property type="match status" value="1"/>
</dbReference>
<dbReference type="PANTHER" id="PTHR10677">
    <property type="entry name" value="UBIQUILIN"/>
    <property type="match status" value="1"/>
</dbReference>
<protein>
    <submittedName>
        <fullName evidence="3">Deubiquitination-protection protein dph1</fullName>
    </submittedName>
</protein>
<dbReference type="PROSITE" id="PS50053">
    <property type="entry name" value="UBIQUITIN_2"/>
    <property type="match status" value="1"/>
</dbReference>